<dbReference type="Pfam" id="PF00593">
    <property type="entry name" value="TonB_dep_Rec_b-barrel"/>
    <property type="match status" value="1"/>
</dbReference>
<evidence type="ECO:0000256" key="2">
    <source>
        <dbReference type="ARBA" id="ARBA00022448"/>
    </source>
</evidence>
<dbReference type="InterPro" id="IPR036942">
    <property type="entry name" value="Beta-barrel_TonB_sf"/>
</dbReference>
<evidence type="ECO:0000256" key="8">
    <source>
        <dbReference type="PROSITE-ProRule" id="PRU01360"/>
    </source>
</evidence>
<keyword evidence="14" id="KW-1185">Reference proteome</keyword>
<dbReference type="PROSITE" id="PS52016">
    <property type="entry name" value="TONB_DEPENDENT_REC_3"/>
    <property type="match status" value="1"/>
</dbReference>
<feature type="domain" description="TonB-dependent receptor-like beta-barrel" evidence="11">
    <location>
        <begin position="568"/>
        <end position="1002"/>
    </location>
</feature>
<dbReference type="InterPro" id="IPR012910">
    <property type="entry name" value="Plug_dom"/>
</dbReference>
<evidence type="ECO:0000256" key="6">
    <source>
        <dbReference type="ARBA" id="ARBA00023136"/>
    </source>
</evidence>
<evidence type="ECO:0000256" key="4">
    <source>
        <dbReference type="ARBA" id="ARBA00022692"/>
    </source>
</evidence>
<dbReference type="PANTHER" id="PTHR47234">
    <property type="match status" value="1"/>
</dbReference>
<evidence type="ECO:0000256" key="1">
    <source>
        <dbReference type="ARBA" id="ARBA00004571"/>
    </source>
</evidence>
<keyword evidence="7 8" id="KW-0998">Cell outer membrane</keyword>
<dbReference type="InterPro" id="IPR037066">
    <property type="entry name" value="Plug_dom_sf"/>
</dbReference>
<dbReference type="Gene3D" id="2.170.130.10">
    <property type="entry name" value="TonB-dependent receptor, plug domain"/>
    <property type="match status" value="1"/>
</dbReference>
<keyword evidence="5 9" id="KW-0798">TonB box</keyword>
<keyword evidence="3 8" id="KW-1134">Transmembrane beta strand</keyword>
<dbReference type="InterPro" id="IPR000531">
    <property type="entry name" value="Beta-barrel_TonB"/>
</dbReference>
<comment type="subcellular location">
    <subcellularLocation>
        <location evidence="1 8">Cell outer membrane</location>
        <topology evidence="1 8">Multi-pass membrane protein</topology>
    </subcellularLocation>
</comment>
<sequence>MALCSETRRQHALAAPDRVRKRRRHPTLDETRPGNRGLLPCATALIAAAAIPALATAQTAPAITPTPTHQHKSTTHHHVPAKPMARTTHVMPSAAPATMAAPIPARSFTNLAAASPRLVDAAAPEAVVVTGSMLSTSANQGADPVQIITATQIQQTGATSMGDYLQRLPSMGSGGTYNSQTNGTAGAACADLRNLGQNRVLVLIDGKRTSLNGENSCVDLNTIPIQAVQSVEILKDGGSELYGADAVSGVINIKLKHNMNDANITVRGGITDQGDDRTGMISGYKGFNFDHDKGNITIFAQYETVGGVPQRDRPWATPVAVTNNPTGQQAYGSSIPPGGNIFTADGNYEWSTSNNGTSIHNFTDADRYNYGSQQWISNAYQDATANGDFHYDINRHFSVYATALYSHRATAVTLAGEPTSGSVPPSNLPNAFILPANAPYNPTGPNGLATLSGLYSGAPQDVYLYRRLIELGDRRFESQTDTVTGKFGVQGEITHHWMYDVSYTYGANQYADQGENIGSYQNLMNSYGIQQLDPSDPNSAVTYNPAVCQASAGCQLVTNAFSRLTPQQINYINYTTHDGGSYQMRDLNVRIHNDKVATMPWAGGGAFGIALGMEHRSEQLNYNPDPLAAAGLSMTNTSQYTGGGFNVNEAYLEGKAQLLHDVAFAHDLTIDGQGRFSSYNTFGSTENWKVSINWAPIRDIRFRATLGTSFRQPNVYELYGGQGLSYLAGNDPCAGGSYAISATVIANCMKHGVVNPQTLVDANSGQIPSLVGGNASLKPETGRTYTVGTVITPRWTPGLSASVEYWHYTLKNMIAALSPQYVANQCYQYNNPKYCNQIDRSALTDQINDLSTIDTNVGGLRTSGIDFDLDYRIRVTPEDVFVLHNNYQQLVSYLEQFEPGGAWDNLAGRLMYTTGNGQPRVRDYATATWMHGAFSFTYMMQYMGGMQWNDGQTDLATYNAQSIAAGNGPLYGYTHTPGIFTHDVSVGYNFRRWKFTAGVNNILNKNPPFVQDSTENSASGLYSNLFIGRYIWAQAGVNF</sequence>
<dbReference type="RefSeq" id="WP_342627608.1">
    <property type="nucleotide sequence ID" value="NZ_CP152276.1"/>
</dbReference>
<dbReference type="InterPro" id="IPR039426">
    <property type="entry name" value="TonB-dep_rcpt-like"/>
</dbReference>
<evidence type="ECO:0000256" key="7">
    <source>
        <dbReference type="ARBA" id="ARBA00023237"/>
    </source>
</evidence>
<dbReference type="PANTHER" id="PTHR47234:SF2">
    <property type="entry name" value="TONB-DEPENDENT RECEPTOR"/>
    <property type="match status" value="1"/>
</dbReference>
<feature type="domain" description="TonB-dependent receptor plug" evidence="12">
    <location>
        <begin position="142"/>
        <end position="250"/>
    </location>
</feature>
<evidence type="ECO:0000259" key="12">
    <source>
        <dbReference type="Pfam" id="PF07715"/>
    </source>
</evidence>
<feature type="region of interest" description="Disordered" evidence="10">
    <location>
        <begin position="1"/>
        <end position="36"/>
    </location>
</feature>
<dbReference type="EMBL" id="CP152276">
    <property type="protein sequence ID" value="XAE41735.1"/>
    <property type="molecule type" value="Genomic_DNA"/>
</dbReference>
<reference evidence="13 14" key="1">
    <citation type="submission" date="2024-04" db="EMBL/GenBank/DDBJ databases">
        <title>Complete genome sequence of Nguyenibacter vanlangesis HBCM-1154, a strain capable of nitrogen fixation, IAA production, and phosphorus solubilization isolated from sugarcane soil.</title>
        <authorList>
            <person name="MY HANH P."/>
        </authorList>
    </citation>
    <scope>NUCLEOTIDE SEQUENCE [LARGE SCALE GENOMIC DNA]</scope>
    <source>
        <strain evidence="13 14">HBCM 1154</strain>
    </source>
</reference>
<evidence type="ECO:0000256" key="3">
    <source>
        <dbReference type="ARBA" id="ARBA00022452"/>
    </source>
</evidence>
<keyword evidence="4 8" id="KW-0812">Transmembrane</keyword>
<gene>
    <name evidence="13" type="ORF">AAC691_15785</name>
</gene>
<organism evidence="13 14">
    <name type="scientific">Nguyenibacter vanlangensis</name>
    <dbReference type="NCBI Taxonomy" id="1216886"/>
    <lineage>
        <taxon>Bacteria</taxon>
        <taxon>Pseudomonadati</taxon>
        <taxon>Pseudomonadota</taxon>
        <taxon>Alphaproteobacteria</taxon>
        <taxon>Acetobacterales</taxon>
        <taxon>Acetobacteraceae</taxon>
        <taxon>Nguyenibacter</taxon>
    </lineage>
</organism>
<accession>A0ABZ3D210</accession>
<evidence type="ECO:0000256" key="5">
    <source>
        <dbReference type="ARBA" id="ARBA00023077"/>
    </source>
</evidence>
<dbReference type="SUPFAM" id="SSF56935">
    <property type="entry name" value="Porins"/>
    <property type="match status" value="1"/>
</dbReference>
<dbReference type="Pfam" id="PF07715">
    <property type="entry name" value="Plug"/>
    <property type="match status" value="1"/>
</dbReference>
<dbReference type="Gene3D" id="2.40.170.20">
    <property type="entry name" value="TonB-dependent receptor, beta-barrel domain"/>
    <property type="match status" value="1"/>
</dbReference>
<evidence type="ECO:0000256" key="9">
    <source>
        <dbReference type="RuleBase" id="RU003357"/>
    </source>
</evidence>
<dbReference type="Proteomes" id="UP001449795">
    <property type="component" value="Chromosome"/>
</dbReference>
<evidence type="ECO:0000256" key="10">
    <source>
        <dbReference type="SAM" id="MobiDB-lite"/>
    </source>
</evidence>
<evidence type="ECO:0000313" key="13">
    <source>
        <dbReference type="EMBL" id="XAE41735.1"/>
    </source>
</evidence>
<protein>
    <submittedName>
        <fullName evidence="13">TonB-dependent receptor</fullName>
    </submittedName>
</protein>
<evidence type="ECO:0000259" key="11">
    <source>
        <dbReference type="Pfam" id="PF00593"/>
    </source>
</evidence>
<comment type="similarity">
    <text evidence="8 9">Belongs to the TonB-dependent receptor family.</text>
</comment>
<keyword evidence="2 8" id="KW-0813">Transport</keyword>
<proteinExistence type="inferred from homology"/>
<keyword evidence="6 8" id="KW-0472">Membrane</keyword>
<evidence type="ECO:0000313" key="14">
    <source>
        <dbReference type="Proteomes" id="UP001449795"/>
    </source>
</evidence>
<name>A0ABZ3D210_9PROT</name>
<keyword evidence="13" id="KW-0675">Receptor</keyword>